<proteinExistence type="predicted"/>
<dbReference type="KEGG" id="pxn:HU772_017775"/>
<dbReference type="InterPro" id="IPR038573">
    <property type="entry name" value="BrnT_sf"/>
</dbReference>
<keyword evidence="2" id="KW-1185">Reference proteome</keyword>
<name>A0A9E6PVE2_9PSED</name>
<organism evidence="1 2">
    <name type="scientific">Pseudomonas xantholysinigenes</name>
    <dbReference type="NCBI Taxonomy" id="2745490"/>
    <lineage>
        <taxon>Bacteria</taxon>
        <taxon>Pseudomonadati</taxon>
        <taxon>Pseudomonadota</taxon>
        <taxon>Gammaproteobacteria</taxon>
        <taxon>Pseudomonadales</taxon>
        <taxon>Pseudomonadaceae</taxon>
        <taxon>Pseudomonas</taxon>
    </lineage>
</organism>
<dbReference type="Pfam" id="PF04365">
    <property type="entry name" value="BrnT_toxin"/>
    <property type="match status" value="1"/>
</dbReference>
<evidence type="ECO:0000313" key="1">
    <source>
        <dbReference type="EMBL" id="QXI37181.1"/>
    </source>
</evidence>
<reference evidence="1 2" key="1">
    <citation type="journal article" date="2020" name="Microorganisms">
        <title>Reliable Identification of Environmental Pseudomonas Isolates Using the rpoD Gene.</title>
        <authorList>
            <consortium name="The Broad Institute Genome Sequencing Platform"/>
            <person name="Girard L."/>
            <person name="Lood C."/>
            <person name="Rokni-Zadeh H."/>
            <person name="van Noort V."/>
            <person name="Lavigne R."/>
            <person name="De Mot R."/>
        </authorList>
    </citation>
    <scope>NUCLEOTIDE SEQUENCE [LARGE SCALE GENOMIC DNA]</scope>
    <source>
        <strain evidence="1 2">RW9S1A</strain>
    </source>
</reference>
<accession>A0A9E6PVE2</accession>
<dbReference type="EMBL" id="CP077095">
    <property type="protein sequence ID" value="QXI37181.1"/>
    <property type="molecule type" value="Genomic_DNA"/>
</dbReference>
<gene>
    <name evidence="1" type="ORF">HU772_017775</name>
</gene>
<dbReference type="InterPro" id="IPR007460">
    <property type="entry name" value="BrnT_toxin"/>
</dbReference>
<sequence>MYVCKYDCLTRFEWDQQKNLINIRKHGVDFDDVTLMFRQPMLVLRDERFAYEEPRWISMGWINAWVCVVAYTERQGDVIRVISARRATRREEQRYVETIRNP</sequence>
<evidence type="ECO:0000313" key="2">
    <source>
        <dbReference type="Proteomes" id="UP000633418"/>
    </source>
</evidence>
<dbReference type="Gene3D" id="3.10.450.530">
    <property type="entry name" value="Ribonuclease toxin, BrnT, of type II toxin-antitoxin system"/>
    <property type="match status" value="1"/>
</dbReference>
<protein>
    <submittedName>
        <fullName evidence="1">BrnT family toxin</fullName>
    </submittedName>
</protein>
<dbReference type="AlphaFoldDB" id="A0A9E6PVE2"/>
<reference evidence="1 2" key="2">
    <citation type="journal article" date="2021" name="Microorganisms">
        <title>The Ever-Expanding Pseudomonas Genus: Description of 43 New Species and Partition of the Pseudomonas putida Group.</title>
        <authorList>
            <person name="Girard L."/>
            <person name="Lood C."/>
            <person name="Hofte M."/>
            <person name="Vandamme P."/>
            <person name="Rokni-Zadeh H."/>
            <person name="van Noort V."/>
            <person name="Lavigne R."/>
            <person name="De Mot R."/>
        </authorList>
    </citation>
    <scope>NUCLEOTIDE SEQUENCE [LARGE SCALE GENOMIC DNA]</scope>
    <source>
        <strain evidence="1 2">RW9S1A</strain>
    </source>
</reference>
<dbReference type="Proteomes" id="UP000633418">
    <property type="component" value="Chromosome"/>
</dbReference>
<dbReference type="RefSeq" id="WP_186661230.1">
    <property type="nucleotide sequence ID" value="NZ_CP077095.1"/>
</dbReference>